<feature type="domain" description="ER membrane protein complex subunit 1 C-terminal" evidence="12">
    <location>
        <begin position="807"/>
        <end position="1015"/>
    </location>
</feature>
<evidence type="ECO:0000256" key="8">
    <source>
        <dbReference type="ARBA" id="ARBA00022989"/>
    </source>
</evidence>
<keyword evidence="8 11" id="KW-1133">Transmembrane helix</keyword>
<protein>
    <recommendedName>
        <fullName evidence="4">ER membrane protein complex subunit 1</fullName>
    </recommendedName>
</protein>
<dbReference type="InterPro" id="IPR026895">
    <property type="entry name" value="EMC1"/>
</dbReference>
<name>J5TIH9_TRIAS</name>
<dbReference type="AlphaFoldDB" id="J5TIH9"/>
<comment type="similarity">
    <text evidence="2">Belongs to the EMC1 family.</text>
</comment>
<dbReference type="RefSeq" id="XP_014182253.1">
    <property type="nucleotide sequence ID" value="XM_014326778.1"/>
</dbReference>
<dbReference type="Pfam" id="PF07774">
    <property type="entry name" value="EMC1_C"/>
    <property type="match status" value="1"/>
</dbReference>
<dbReference type="PANTHER" id="PTHR21573">
    <property type="entry name" value="ER MEMBRANE PROTEIN COMPLEX SUBUNIT 1"/>
    <property type="match status" value="1"/>
</dbReference>
<dbReference type="EMBL" id="ALBS01000075">
    <property type="protein sequence ID" value="EJT51076.1"/>
    <property type="molecule type" value="Genomic_DNA"/>
</dbReference>
<evidence type="ECO:0000256" key="7">
    <source>
        <dbReference type="ARBA" id="ARBA00022824"/>
    </source>
</evidence>
<dbReference type="Proteomes" id="UP000002748">
    <property type="component" value="Unassembled WGS sequence"/>
</dbReference>
<dbReference type="Gene3D" id="2.130.10.10">
    <property type="entry name" value="YVTN repeat-like/Quinoprotein amine dehydrogenase"/>
    <property type="match status" value="1"/>
</dbReference>
<evidence type="ECO:0000256" key="10">
    <source>
        <dbReference type="ARBA" id="ARBA00023180"/>
    </source>
</evidence>
<dbReference type="KEGG" id="tasa:A1Q1_07766"/>
<evidence type="ECO:0000256" key="1">
    <source>
        <dbReference type="ARBA" id="ARBA00004115"/>
    </source>
</evidence>
<dbReference type="InterPro" id="IPR058545">
    <property type="entry name" value="Beta-prop_EMC1_1st"/>
</dbReference>
<accession>J5TIH9</accession>
<dbReference type="InterPro" id="IPR011678">
    <property type="entry name" value="EMC1_C"/>
</dbReference>
<evidence type="ECO:0000313" key="15">
    <source>
        <dbReference type="Proteomes" id="UP000002748"/>
    </source>
</evidence>
<dbReference type="PANTHER" id="PTHR21573:SF0">
    <property type="entry name" value="ER MEMBRANE PROTEIN COMPLEX SUBUNIT 1"/>
    <property type="match status" value="1"/>
</dbReference>
<keyword evidence="7" id="KW-0256">Endoplasmic reticulum</keyword>
<gene>
    <name evidence="14" type="ORF">A1Q1_07766</name>
</gene>
<dbReference type="GO" id="GO:0034975">
    <property type="term" value="P:protein folding in endoplasmic reticulum"/>
    <property type="evidence" value="ECO:0007669"/>
    <property type="project" value="TreeGrafter"/>
</dbReference>
<evidence type="ECO:0000259" key="12">
    <source>
        <dbReference type="Pfam" id="PF07774"/>
    </source>
</evidence>
<evidence type="ECO:0000256" key="2">
    <source>
        <dbReference type="ARBA" id="ARBA00007904"/>
    </source>
</evidence>
<dbReference type="InterPro" id="IPR015943">
    <property type="entry name" value="WD40/YVTN_repeat-like_dom_sf"/>
</dbReference>
<organism evidence="14 15">
    <name type="scientific">Trichosporon asahii var. asahii (strain ATCC 90039 / CBS 2479 / JCM 2466 / KCTC 7840 / NBRC 103889/ NCYC 2677 / UAMH 7654)</name>
    <name type="common">Yeast</name>
    <dbReference type="NCBI Taxonomy" id="1186058"/>
    <lineage>
        <taxon>Eukaryota</taxon>
        <taxon>Fungi</taxon>
        <taxon>Dikarya</taxon>
        <taxon>Basidiomycota</taxon>
        <taxon>Agaricomycotina</taxon>
        <taxon>Tremellomycetes</taxon>
        <taxon>Trichosporonales</taxon>
        <taxon>Trichosporonaceae</taxon>
        <taxon>Trichosporon</taxon>
    </lineage>
</organism>
<dbReference type="VEuPathDB" id="FungiDB:A1Q1_07766"/>
<proteinExistence type="inferred from homology"/>
<evidence type="ECO:0000259" key="13">
    <source>
        <dbReference type="Pfam" id="PF25293"/>
    </source>
</evidence>
<dbReference type="Pfam" id="PF25293">
    <property type="entry name" value="Beta-prop_EMC1_N"/>
    <property type="match status" value="1"/>
</dbReference>
<feature type="transmembrane region" description="Helical" evidence="11">
    <location>
        <begin position="986"/>
        <end position="1006"/>
    </location>
</feature>
<keyword evidence="9 11" id="KW-0472">Membrane</keyword>
<evidence type="ECO:0000256" key="4">
    <source>
        <dbReference type="ARBA" id="ARBA00020824"/>
    </source>
</evidence>
<evidence type="ECO:0000313" key="14">
    <source>
        <dbReference type="EMBL" id="EJT51076.1"/>
    </source>
</evidence>
<keyword evidence="6" id="KW-0732">Signal</keyword>
<keyword evidence="10" id="KW-0325">Glycoprotein</keyword>
<dbReference type="GO" id="GO:0072546">
    <property type="term" value="C:EMC complex"/>
    <property type="evidence" value="ECO:0007669"/>
    <property type="project" value="InterPro"/>
</dbReference>
<evidence type="ECO:0000256" key="5">
    <source>
        <dbReference type="ARBA" id="ARBA00022692"/>
    </source>
</evidence>
<comment type="subunit">
    <text evidence="3">Component of the ER membrane protein complex (EMC).</text>
</comment>
<evidence type="ECO:0000256" key="11">
    <source>
        <dbReference type="SAM" id="Phobius"/>
    </source>
</evidence>
<dbReference type="SUPFAM" id="SSF50998">
    <property type="entry name" value="Quinoprotein alcohol dehydrogenase-like"/>
    <property type="match status" value="1"/>
</dbReference>
<evidence type="ECO:0000256" key="3">
    <source>
        <dbReference type="ARBA" id="ARBA00011276"/>
    </source>
</evidence>
<dbReference type="HOGENOM" id="CLU_005034_1_0_1"/>
<sequence>MRGATVRVTAVLPSTNDFVLRSLIQPTDKPIDSRTMRGPFAVLLAPLLALLALLSVVSALQENLAGIVDWHRALIGKPLASAPPQFVDIDGHRAVVAVTDKKVLAVLDENTGDVRWRQSIDTPFQYWVQDDGVLLLTKGGLNLYHLSTGALLWNNPVSVKNEPSSKYGWDVALADDYLMLLTDGARLTKIDRKTGTQQWTMVWPETGANRFKNIMIKDDKVVVLDITTAYVRSTLSFITLDLKTMGFSDFTQIGGTLEADGSEAFLVRTIDGEIAAVWTERGKVHSSVLQPEKGTVGAVRERAAGMGTKYIGLVDVGFRANGFMLGTLENDKAQVFVVDSRGARVVNEFPGSVGAAAPVYSGSCSGEAFQFAYVFYSFVTKSTQVQTFRLNAEGVEQSRSDVEVPFDMNSHGVITSVALSPQLTEQGEPTLLLSSSSGAIQLVPPKTVAWTREEGLADLAAAQFVDLGEPATEETLETLADESFPARIVRHIGLLKEAPGYVLRFIQRLTSTEIVAQTPPLQAGHLNRDQFGLQKLIVAVTKGGKVFALDSANGNALWTRNLGFFTKDGPELDVLWVGQTRNVSEAGNPQLAVVATRTKNGYSLTLGYHIDAFTGEVAGDVNEFNIPLGKFLCVGRAKSVFVTPFINCCTRNRVLGIVDADNVLSIFPKCKKVANALEAQAGEMFWTQHDERHGTTTLRGFAPGLQGDNQTFTTQEVWSRAFSNQAVLDIAPLTPSETASFGRALGDKSVLYKYMNPHLTVVTSVTESEDRVANGHIYVIDTVTGSTVYEALVPSVQDRQLEAAMVENWLVYAWLEAGGASGGWRLGSVELYEDAPTNSSAGRSSLATTPRIRAQTRTFILQTAVRGLGFTTSTYGVTAKDLVFITSAGQVAYMPRRLLDPRRPEGKPTKAEQEEMLIPYDSLLPTGGSSILSHVYPVLGLEHLVPAPSLLESSGLLLAYGTDLFCTRALQPSGTFDILGQGFNKLQLLVTLAALGVGVAVARPAVARKNLKEKWFN</sequence>
<comment type="caution">
    <text evidence="14">The sequence shown here is derived from an EMBL/GenBank/DDBJ whole genome shotgun (WGS) entry which is preliminary data.</text>
</comment>
<feature type="domain" description="EMC1 first beta-propeller" evidence="13">
    <location>
        <begin position="62"/>
        <end position="228"/>
    </location>
</feature>
<evidence type="ECO:0000256" key="6">
    <source>
        <dbReference type="ARBA" id="ARBA00022729"/>
    </source>
</evidence>
<evidence type="ECO:0000256" key="9">
    <source>
        <dbReference type="ARBA" id="ARBA00023136"/>
    </source>
</evidence>
<reference evidence="14 15" key="1">
    <citation type="journal article" date="2012" name="Eukaryot. Cell">
        <title>Draft genome sequence of CBS 2479, the standard type strain of Trichosporon asahii.</title>
        <authorList>
            <person name="Yang R.Y."/>
            <person name="Li H.T."/>
            <person name="Zhu H."/>
            <person name="Zhou G.P."/>
            <person name="Wang M."/>
            <person name="Wang L."/>
        </authorList>
    </citation>
    <scope>NUCLEOTIDE SEQUENCE [LARGE SCALE GENOMIC DNA]</scope>
    <source>
        <strain evidence="15">ATCC 90039 / CBS 2479 / JCM 2466 / KCTC 7840 / NCYC 2677 / UAMH 7654</strain>
    </source>
</reference>
<keyword evidence="5 11" id="KW-0812">Transmembrane</keyword>
<dbReference type="OrthoDB" id="28092at2759"/>
<comment type="subcellular location">
    <subcellularLocation>
        <location evidence="1">Endoplasmic reticulum membrane</location>
        <topology evidence="1">Single-pass type I membrane protein</topology>
    </subcellularLocation>
</comment>
<dbReference type="GeneID" id="25991278"/>
<dbReference type="InterPro" id="IPR011047">
    <property type="entry name" value="Quinoprotein_ADH-like_sf"/>
</dbReference>
<feature type="transmembrane region" description="Helical" evidence="11">
    <location>
        <begin position="40"/>
        <end position="60"/>
    </location>
</feature>